<gene>
    <name evidence="2" type="ORF">HL667_04810</name>
</gene>
<accession>A0ABX2C7S3</accession>
<sequence length="278" mass="30163">MHPRRFRPVVLLLLISALCPGAGALAQQNSAQHKTPSLEDLARAAQNPIADTISVGLENIAMPNTGPQRQTADVFKIEPVIPFRLNAEWNLVTRTTIPGIAQVRFSHEQGRIGGIGDINQIFALTPSHSGALIWGVGPTFSYPSATDPTLGSGRWSAGPTIVALTMPGPWVLGVLANNIWSFAGPSDRAPVNQMMLQYFVTYNFSDGSYISASPIITANWLAKGHDRWIVPVGVGVGKLFMVDKQPINAEIGVYYNLLRPEQASPWQFRASLALLFPK</sequence>
<reference evidence="2" key="1">
    <citation type="submission" date="2020-05" db="EMBL/GenBank/DDBJ databases">
        <title>Nod-independent and nitrogen-fixing Bradyrhizobium aeschynomene sp. nov. isolated from nodules of Aeschynomene indica.</title>
        <authorList>
            <person name="Zhang Z."/>
        </authorList>
    </citation>
    <scope>NUCLEOTIDE SEQUENCE</scope>
    <source>
        <strain evidence="2">83012</strain>
    </source>
</reference>
<evidence type="ECO:0000256" key="1">
    <source>
        <dbReference type="SAM" id="SignalP"/>
    </source>
</evidence>
<feature type="signal peptide" evidence="1">
    <location>
        <begin position="1"/>
        <end position="26"/>
    </location>
</feature>
<organism evidence="2 3">
    <name type="scientific">Bradyrhizobium aeschynomenes</name>
    <dbReference type="NCBI Taxonomy" id="2734909"/>
    <lineage>
        <taxon>Bacteria</taxon>
        <taxon>Pseudomonadati</taxon>
        <taxon>Pseudomonadota</taxon>
        <taxon>Alphaproteobacteria</taxon>
        <taxon>Hyphomicrobiales</taxon>
        <taxon>Nitrobacteraceae</taxon>
        <taxon>Bradyrhizobium</taxon>
    </lineage>
</organism>
<evidence type="ECO:0000313" key="3">
    <source>
        <dbReference type="Proteomes" id="UP000886476"/>
    </source>
</evidence>
<protein>
    <recommendedName>
        <fullName evidence="4">Neuromedin U</fullName>
    </recommendedName>
</protein>
<evidence type="ECO:0008006" key="4">
    <source>
        <dbReference type="Google" id="ProtNLM"/>
    </source>
</evidence>
<feature type="chain" id="PRO_5045500600" description="Neuromedin U" evidence="1">
    <location>
        <begin position="27"/>
        <end position="278"/>
    </location>
</feature>
<comment type="caution">
    <text evidence="2">The sequence shown here is derived from an EMBL/GenBank/DDBJ whole genome shotgun (WGS) entry which is preliminary data.</text>
</comment>
<name>A0ABX2C7S3_9BRAD</name>
<keyword evidence="1" id="KW-0732">Signal</keyword>
<dbReference type="EMBL" id="JABFDN010000001">
    <property type="protein sequence ID" value="NPU64311.1"/>
    <property type="molecule type" value="Genomic_DNA"/>
</dbReference>
<keyword evidence="3" id="KW-1185">Reference proteome</keyword>
<dbReference type="Proteomes" id="UP000886476">
    <property type="component" value="Unassembled WGS sequence"/>
</dbReference>
<evidence type="ECO:0000313" key="2">
    <source>
        <dbReference type="EMBL" id="NPU64311.1"/>
    </source>
</evidence>
<proteinExistence type="predicted"/>